<gene>
    <name evidence="2" type="ORF">LPTSP1_33580</name>
</gene>
<dbReference type="InterPro" id="IPR011737">
    <property type="entry name" value="CHP02206_TP0381"/>
</dbReference>
<accession>A0A2P2D6U1</accession>
<evidence type="ECO:0008006" key="4">
    <source>
        <dbReference type="Google" id="ProtNLM"/>
    </source>
</evidence>
<dbReference type="Proteomes" id="UP000245076">
    <property type="component" value="Unassembled WGS sequence"/>
</dbReference>
<dbReference type="NCBIfam" id="TIGR02206">
    <property type="entry name" value="intg_mem_TP0381"/>
    <property type="match status" value="1"/>
</dbReference>
<feature type="transmembrane region" description="Helical" evidence="1">
    <location>
        <begin position="32"/>
        <end position="54"/>
    </location>
</feature>
<reference evidence="2 3" key="1">
    <citation type="submission" date="2018-02" db="EMBL/GenBank/DDBJ databases">
        <title>Novel Leptospira species isolated from soil and water in Japan.</title>
        <authorList>
            <person name="Nakao R."/>
            <person name="Masuzawa T."/>
        </authorList>
    </citation>
    <scope>NUCLEOTIDE SEQUENCE [LARGE SCALE GENOMIC DNA]</scope>
    <source>
        <strain evidence="2 3">E8</strain>
    </source>
</reference>
<dbReference type="Pfam" id="PF14808">
    <property type="entry name" value="TMEM164"/>
    <property type="match status" value="1"/>
</dbReference>
<keyword evidence="1" id="KW-0472">Membrane</keyword>
<name>A0A2P2D6U1_9LEPT</name>
<protein>
    <recommendedName>
        <fullName evidence="4">TIGR02206 family protein</fullName>
    </recommendedName>
</protein>
<dbReference type="EMBL" id="BFAY01000011">
    <property type="protein sequence ID" value="GBF40340.1"/>
    <property type="molecule type" value="Genomic_DNA"/>
</dbReference>
<keyword evidence="1" id="KW-0812">Transmembrane</keyword>
<evidence type="ECO:0000313" key="3">
    <source>
        <dbReference type="Proteomes" id="UP000245076"/>
    </source>
</evidence>
<keyword evidence="1" id="KW-1133">Transmembrane helix</keyword>
<evidence type="ECO:0000313" key="2">
    <source>
        <dbReference type="EMBL" id="GBF40340.1"/>
    </source>
</evidence>
<feature type="transmembrane region" description="Helical" evidence="1">
    <location>
        <begin position="107"/>
        <end position="129"/>
    </location>
</feature>
<evidence type="ECO:0000256" key="1">
    <source>
        <dbReference type="SAM" id="Phobius"/>
    </source>
</evidence>
<organism evidence="2 3">
    <name type="scientific">Leptospira johnsonii</name>
    <dbReference type="NCBI Taxonomy" id="1917820"/>
    <lineage>
        <taxon>Bacteria</taxon>
        <taxon>Pseudomonadati</taxon>
        <taxon>Spirochaetota</taxon>
        <taxon>Spirochaetia</taxon>
        <taxon>Leptospirales</taxon>
        <taxon>Leptospiraceae</taxon>
        <taxon>Leptospira</taxon>
    </lineage>
</organism>
<sequence>MSELSYFWVLSGSIHALLTPNLGETFPQLSFFLFFVGHLGLVAASLYIVFALNLIPRQGAILRTLFYSEIYFVSALVLDFLIDANYGYLRFKPSKGSFLDYLGDWPIYLFSIQILGISSIIALYIPFLIKSKTLKPNIIE</sequence>
<dbReference type="AlphaFoldDB" id="A0A2P2D6U1"/>
<comment type="caution">
    <text evidence="2">The sequence shown here is derived from an EMBL/GenBank/DDBJ whole genome shotgun (WGS) entry which is preliminary data.</text>
</comment>
<proteinExistence type="predicted"/>
<feature type="transmembrane region" description="Helical" evidence="1">
    <location>
        <begin position="66"/>
        <end position="87"/>
    </location>
</feature>
<keyword evidence="3" id="KW-1185">Reference proteome</keyword>